<dbReference type="SUPFAM" id="SSF52172">
    <property type="entry name" value="CheY-like"/>
    <property type="match status" value="1"/>
</dbReference>
<evidence type="ECO:0000256" key="2">
    <source>
        <dbReference type="PROSITE-ProRule" id="PRU00169"/>
    </source>
</evidence>
<accession>A0ABU3DL62</accession>
<dbReference type="Proteomes" id="UP001265259">
    <property type="component" value="Unassembled WGS sequence"/>
</dbReference>
<organism evidence="4 5">
    <name type="scientific">Tropicimonas omnivorans</name>
    <dbReference type="NCBI Taxonomy" id="3075590"/>
    <lineage>
        <taxon>Bacteria</taxon>
        <taxon>Pseudomonadati</taxon>
        <taxon>Pseudomonadota</taxon>
        <taxon>Alphaproteobacteria</taxon>
        <taxon>Rhodobacterales</taxon>
        <taxon>Roseobacteraceae</taxon>
        <taxon>Tropicimonas</taxon>
    </lineage>
</organism>
<reference evidence="4 5" key="1">
    <citation type="submission" date="2023-09" db="EMBL/GenBank/DDBJ databases">
        <authorList>
            <person name="Rey-Velasco X."/>
        </authorList>
    </citation>
    <scope>NUCLEOTIDE SEQUENCE [LARGE SCALE GENOMIC DNA]</scope>
    <source>
        <strain evidence="4 5">F158</strain>
    </source>
</reference>
<name>A0ABU3DL62_9RHOB</name>
<gene>
    <name evidence="4" type="ORF">RM543_14315</name>
</gene>
<dbReference type="EMBL" id="JAVRHL010000003">
    <property type="protein sequence ID" value="MDT0683862.1"/>
    <property type="molecule type" value="Genomic_DNA"/>
</dbReference>
<dbReference type="Pfam" id="PF00072">
    <property type="entry name" value="Response_reg"/>
    <property type="match status" value="1"/>
</dbReference>
<dbReference type="InterPro" id="IPR011006">
    <property type="entry name" value="CheY-like_superfamily"/>
</dbReference>
<evidence type="ECO:0000256" key="1">
    <source>
        <dbReference type="ARBA" id="ARBA00022553"/>
    </source>
</evidence>
<comment type="caution">
    <text evidence="4">The sequence shown here is derived from an EMBL/GenBank/DDBJ whole genome shotgun (WGS) entry which is preliminary data.</text>
</comment>
<evidence type="ECO:0000259" key="3">
    <source>
        <dbReference type="PROSITE" id="PS50110"/>
    </source>
</evidence>
<dbReference type="InterPro" id="IPR001789">
    <property type="entry name" value="Sig_transdc_resp-reg_receiver"/>
</dbReference>
<dbReference type="Gene3D" id="3.40.50.2300">
    <property type="match status" value="1"/>
</dbReference>
<protein>
    <submittedName>
        <fullName evidence="4">Response regulator</fullName>
    </submittedName>
</protein>
<sequence length="126" mass="13824">MALQVLAVDDSRTIRDMLRLTLSGAGFDSHFGEDGVHGLEVLEQTSPDVIITDLNMPRMDGFGFIEAVREQPRHRTTPILFLTTESAPELKARARGAGATGWIVKPFDPDKLIRALHMVAGNGDVR</sequence>
<dbReference type="SMART" id="SM00448">
    <property type="entry name" value="REC"/>
    <property type="match status" value="1"/>
</dbReference>
<dbReference type="InterPro" id="IPR050595">
    <property type="entry name" value="Bact_response_regulator"/>
</dbReference>
<proteinExistence type="predicted"/>
<dbReference type="PANTHER" id="PTHR44591">
    <property type="entry name" value="STRESS RESPONSE REGULATOR PROTEIN 1"/>
    <property type="match status" value="1"/>
</dbReference>
<evidence type="ECO:0000313" key="5">
    <source>
        <dbReference type="Proteomes" id="UP001265259"/>
    </source>
</evidence>
<evidence type="ECO:0000313" key="4">
    <source>
        <dbReference type="EMBL" id="MDT0683862.1"/>
    </source>
</evidence>
<dbReference type="PANTHER" id="PTHR44591:SF25">
    <property type="entry name" value="CHEMOTAXIS TWO-COMPONENT RESPONSE REGULATOR"/>
    <property type="match status" value="1"/>
</dbReference>
<dbReference type="PROSITE" id="PS50110">
    <property type="entry name" value="RESPONSE_REGULATORY"/>
    <property type="match status" value="1"/>
</dbReference>
<feature type="domain" description="Response regulatory" evidence="3">
    <location>
        <begin position="4"/>
        <end position="120"/>
    </location>
</feature>
<feature type="modified residue" description="4-aspartylphosphate" evidence="2">
    <location>
        <position position="53"/>
    </location>
</feature>
<keyword evidence="5" id="KW-1185">Reference proteome</keyword>
<dbReference type="RefSeq" id="WP_311692799.1">
    <property type="nucleotide sequence ID" value="NZ_JAVRHL010000003.1"/>
</dbReference>
<keyword evidence="1 2" id="KW-0597">Phosphoprotein</keyword>